<evidence type="ECO:0000256" key="3">
    <source>
        <dbReference type="SAM" id="MobiDB-lite"/>
    </source>
</evidence>
<dbReference type="InterPro" id="IPR003958">
    <property type="entry name" value="CBFA_NFYB_domain"/>
</dbReference>
<protein>
    <submittedName>
        <fullName evidence="5">Histone-like transcription factor</fullName>
    </submittedName>
</protein>
<dbReference type="Proteomes" id="UP001224775">
    <property type="component" value="Unassembled WGS sequence"/>
</dbReference>
<evidence type="ECO:0000313" key="5">
    <source>
        <dbReference type="EMBL" id="KAK1742553.1"/>
    </source>
</evidence>
<feature type="domain" description="Transcription factor CBF/NF-Y/archaeal histone" evidence="4">
    <location>
        <begin position="147"/>
        <end position="207"/>
    </location>
</feature>
<dbReference type="GO" id="GO:0000976">
    <property type="term" value="F:transcription cis-regulatory region binding"/>
    <property type="evidence" value="ECO:0007669"/>
    <property type="project" value="TreeGrafter"/>
</dbReference>
<evidence type="ECO:0000313" key="6">
    <source>
        <dbReference type="Proteomes" id="UP001224775"/>
    </source>
</evidence>
<dbReference type="GO" id="GO:0005634">
    <property type="term" value="C:nucleus"/>
    <property type="evidence" value="ECO:0007669"/>
    <property type="project" value="UniProtKB-SubCell"/>
</dbReference>
<keyword evidence="2" id="KW-0539">Nucleus</keyword>
<proteinExistence type="predicted"/>
<dbReference type="GO" id="GO:0046982">
    <property type="term" value="F:protein heterodimerization activity"/>
    <property type="evidence" value="ECO:0007669"/>
    <property type="project" value="InterPro"/>
</dbReference>
<accession>A0AAD8YAC8</accession>
<keyword evidence="6" id="KW-1185">Reference proteome</keyword>
<dbReference type="Pfam" id="PF00808">
    <property type="entry name" value="CBFD_NFYB_HMF"/>
    <property type="match status" value="1"/>
</dbReference>
<organism evidence="5 6">
    <name type="scientific">Skeletonema marinoi</name>
    <dbReference type="NCBI Taxonomy" id="267567"/>
    <lineage>
        <taxon>Eukaryota</taxon>
        <taxon>Sar</taxon>
        <taxon>Stramenopiles</taxon>
        <taxon>Ochrophyta</taxon>
        <taxon>Bacillariophyta</taxon>
        <taxon>Coscinodiscophyceae</taxon>
        <taxon>Thalassiosirophycidae</taxon>
        <taxon>Thalassiosirales</taxon>
        <taxon>Skeletonemataceae</taxon>
        <taxon>Skeletonema</taxon>
        <taxon>Skeletonema marinoi-dohrnii complex</taxon>
    </lineage>
</organism>
<gene>
    <name evidence="5" type="ORF">QTG54_007118</name>
</gene>
<evidence type="ECO:0000256" key="1">
    <source>
        <dbReference type="ARBA" id="ARBA00004123"/>
    </source>
</evidence>
<dbReference type="SUPFAM" id="SSF47113">
    <property type="entry name" value="Histone-fold"/>
    <property type="match status" value="1"/>
</dbReference>
<feature type="compositionally biased region" description="Basic and acidic residues" evidence="3">
    <location>
        <begin position="24"/>
        <end position="41"/>
    </location>
</feature>
<sequence>MSSASPQPNAFVDSDEDNASMETSDLKNGDVDSLDKSHDLPTEDDDTENDDDEVEDDEAIPVASIVASNSLSDDDAADDEKEGKKEDAAGAAAQASSAKSEDNNKAIVAGENPSTPPAAASGGKRKAPSTGESSSAKKRQPAAKGLFVPFRTVKKIMQQDPDINIIQNDAAIMVTAATKLFLTEFTEKSLESCKRKGRNTIKYDDVAEVRAKNKNYAFLDMLLP</sequence>
<dbReference type="InterPro" id="IPR050568">
    <property type="entry name" value="Transcr_DNA_Rep_Reg"/>
</dbReference>
<dbReference type="InterPro" id="IPR009072">
    <property type="entry name" value="Histone-fold"/>
</dbReference>
<name>A0AAD8YAC8_9STRA</name>
<dbReference type="EMBL" id="JATAAI010000011">
    <property type="protein sequence ID" value="KAK1742553.1"/>
    <property type="molecule type" value="Genomic_DNA"/>
</dbReference>
<dbReference type="GO" id="GO:0006355">
    <property type="term" value="P:regulation of DNA-templated transcription"/>
    <property type="evidence" value="ECO:0007669"/>
    <property type="project" value="TreeGrafter"/>
</dbReference>
<dbReference type="PANTHER" id="PTHR10252:SF54">
    <property type="entry name" value="CHROMATIN ACCESSIBILITY COMPLEX PROTEIN 1"/>
    <property type="match status" value="1"/>
</dbReference>
<feature type="compositionally biased region" description="Acidic residues" evidence="3">
    <location>
        <begin position="42"/>
        <end position="59"/>
    </location>
</feature>
<evidence type="ECO:0000259" key="4">
    <source>
        <dbReference type="Pfam" id="PF00808"/>
    </source>
</evidence>
<dbReference type="PANTHER" id="PTHR10252">
    <property type="entry name" value="HISTONE-LIKE TRANSCRIPTION FACTOR CCAAT-RELATED"/>
    <property type="match status" value="1"/>
</dbReference>
<feature type="region of interest" description="Disordered" evidence="3">
    <location>
        <begin position="1"/>
        <end position="142"/>
    </location>
</feature>
<dbReference type="Gene3D" id="1.10.20.10">
    <property type="entry name" value="Histone, subunit A"/>
    <property type="match status" value="1"/>
</dbReference>
<feature type="compositionally biased region" description="Low complexity" evidence="3">
    <location>
        <begin position="89"/>
        <end position="98"/>
    </location>
</feature>
<reference evidence="5" key="1">
    <citation type="submission" date="2023-06" db="EMBL/GenBank/DDBJ databases">
        <title>Survivors Of The Sea: Transcriptome response of Skeletonema marinoi to long-term dormancy.</title>
        <authorList>
            <person name="Pinder M.I.M."/>
            <person name="Kourtchenko O."/>
            <person name="Robertson E.K."/>
            <person name="Larsson T."/>
            <person name="Maumus F."/>
            <person name="Osuna-Cruz C.M."/>
            <person name="Vancaester E."/>
            <person name="Stenow R."/>
            <person name="Vandepoele K."/>
            <person name="Ploug H."/>
            <person name="Bruchert V."/>
            <person name="Godhe A."/>
            <person name="Topel M."/>
        </authorList>
    </citation>
    <scope>NUCLEOTIDE SEQUENCE</scope>
    <source>
        <strain evidence="5">R05AC</strain>
    </source>
</reference>
<evidence type="ECO:0000256" key="2">
    <source>
        <dbReference type="ARBA" id="ARBA00023242"/>
    </source>
</evidence>
<comment type="subcellular location">
    <subcellularLocation>
        <location evidence="1">Nucleus</location>
    </subcellularLocation>
</comment>
<dbReference type="AlphaFoldDB" id="A0AAD8YAC8"/>
<comment type="caution">
    <text evidence="5">The sequence shown here is derived from an EMBL/GenBank/DDBJ whole genome shotgun (WGS) entry which is preliminary data.</text>
</comment>